<name>A7EYW4_SCLS1</name>
<reference evidence="2" key="1">
    <citation type="journal article" date="2011" name="PLoS Genet.">
        <title>Genomic analysis of the necrotrophic fungal pathogens Sclerotinia sclerotiorum and Botrytis cinerea.</title>
        <authorList>
            <person name="Amselem J."/>
            <person name="Cuomo C.A."/>
            <person name="van Kan J.A."/>
            <person name="Viaud M."/>
            <person name="Benito E.P."/>
            <person name="Couloux A."/>
            <person name="Coutinho P.M."/>
            <person name="de Vries R.P."/>
            <person name="Dyer P.S."/>
            <person name="Fillinger S."/>
            <person name="Fournier E."/>
            <person name="Gout L."/>
            <person name="Hahn M."/>
            <person name="Kohn L."/>
            <person name="Lapalu N."/>
            <person name="Plummer K.M."/>
            <person name="Pradier J.M."/>
            <person name="Quevillon E."/>
            <person name="Sharon A."/>
            <person name="Simon A."/>
            <person name="ten Have A."/>
            <person name="Tudzynski B."/>
            <person name="Tudzynski P."/>
            <person name="Wincker P."/>
            <person name="Andrew M."/>
            <person name="Anthouard V."/>
            <person name="Beever R.E."/>
            <person name="Beffa R."/>
            <person name="Benoit I."/>
            <person name="Bouzid O."/>
            <person name="Brault B."/>
            <person name="Chen Z."/>
            <person name="Choquer M."/>
            <person name="Collemare J."/>
            <person name="Cotton P."/>
            <person name="Danchin E.G."/>
            <person name="Da Silva C."/>
            <person name="Gautier A."/>
            <person name="Giraud C."/>
            <person name="Giraud T."/>
            <person name="Gonzalez C."/>
            <person name="Grossetete S."/>
            <person name="Guldener U."/>
            <person name="Henrissat B."/>
            <person name="Howlett B.J."/>
            <person name="Kodira C."/>
            <person name="Kretschmer M."/>
            <person name="Lappartient A."/>
            <person name="Leroch M."/>
            <person name="Levis C."/>
            <person name="Mauceli E."/>
            <person name="Neuveglise C."/>
            <person name="Oeser B."/>
            <person name="Pearson M."/>
            <person name="Poulain J."/>
            <person name="Poussereau N."/>
            <person name="Quesneville H."/>
            <person name="Rascle C."/>
            <person name="Schumacher J."/>
            <person name="Segurens B."/>
            <person name="Sexton A."/>
            <person name="Silva E."/>
            <person name="Sirven C."/>
            <person name="Soanes D.M."/>
            <person name="Talbot N.J."/>
            <person name="Templeton M."/>
            <person name="Yandava C."/>
            <person name="Yarden O."/>
            <person name="Zeng Q."/>
            <person name="Rollins J.A."/>
            <person name="Lebrun M.H."/>
            <person name="Dickman M."/>
        </authorList>
    </citation>
    <scope>NUCLEOTIDE SEQUENCE [LARGE SCALE GENOMIC DNA]</scope>
    <source>
        <strain evidence="2">ATCC 18683 / 1980 / Ss-1</strain>
    </source>
</reference>
<dbReference type="AlphaFoldDB" id="A7EYW4"/>
<dbReference type="EMBL" id="CH476636">
    <property type="protein sequence ID" value="EDN94656.1"/>
    <property type="molecule type" value="Genomic_DNA"/>
</dbReference>
<dbReference type="InParanoid" id="A7EYW4"/>
<evidence type="ECO:0000313" key="1">
    <source>
        <dbReference type="EMBL" id="EDN94656.1"/>
    </source>
</evidence>
<gene>
    <name evidence="1" type="ORF">SS1G_10530</name>
</gene>
<sequence length="118" mass="13897">MLPPFFPQKLTTYITTLLYQAKSEACPQFYNLRAARCIRYEMRGRSVSKLDDEFQTTCIHFRRSDKYTRRMRCVDSLQTLLRLPKHKNHKSINKRSNIFLGPGPSGVLKVHSMKVYII</sequence>
<dbReference type="GeneID" id="5484240"/>
<protein>
    <submittedName>
        <fullName evidence="1">Uncharacterized protein</fullName>
    </submittedName>
</protein>
<proteinExistence type="predicted"/>
<keyword evidence="2" id="KW-1185">Reference proteome</keyword>
<accession>A7EYW4</accession>
<dbReference type="KEGG" id="ssl:SS1G_10530"/>
<dbReference type="RefSeq" id="XP_001588084.1">
    <property type="nucleotide sequence ID" value="XM_001588034.1"/>
</dbReference>
<dbReference type="Proteomes" id="UP000001312">
    <property type="component" value="Unassembled WGS sequence"/>
</dbReference>
<evidence type="ECO:0000313" key="2">
    <source>
        <dbReference type="Proteomes" id="UP000001312"/>
    </source>
</evidence>
<organism evidence="1 2">
    <name type="scientific">Sclerotinia sclerotiorum (strain ATCC 18683 / 1980 / Ss-1)</name>
    <name type="common">White mold</name>
    <name type="synonym">Whetzelinia sclerotiorum</name>
    <dbReference type="NCBI Taxonomy" id="665079"/>
    <lineage>
        <taxon>Eukaryota</taxon>
        <taxon>Fungi</taxon>
        <taxon>Dikarya</taxon>
        <taxon>Ascomycota</taxon>
        <taxon>Pezizomycotina</taxon>
        <taxon>Leotiomycetes</taxon>
        <taxon>Helotiales</taxon>
        <taxon>Sclerotiniaceae</taxon>
        <taxon>Sclerotinia</taxon>
    </lineage>
</organism>